<evidence type="ECO:0000256" key="1">
    <source>
        <dbReference type="SAM" id="MobiDB-lite"/>
    </source>
</evidence>
<dbReference type="RefSeq" id="WP_311665880.1">
    <property type="nucleotide sequence ID" value="NZ_JAVRHT010000061.1"/>
</dbReference>
<dbReference type="PANTHER" id="PTHR28106:SF1">
    <property type="entry name" value="MITOCHONDRIAL ATPASE COMPLEX SUBUNIT ATP10"/>
    <property type="match status" value="1"/>
</dbReference>
<reference evidence="2 3" key="1">
    <citation type="submission" date="2023-09" db="EMBL/GenBank/DDBJ databases">
        <authorList>
            <person name="Rey-Velasco X."/>
        </authorList>
    </citation>
    <scope>NUCLEOTIDE SEQUENCE [LARGE SCALE GENOMIC DNA]</scope>
    <source>
        <strain evidence="2 3">F394</strain>
    </source>
</reference>
<dbReference type="PANTHER" id="PTHR28106">
    <property type="entry name" value="MITOCHONDRIAL ATPASE COMPLEX SUBUNIT ATP10"/>
    <property type="match status" value="1"/>
</dbReference>
<dbReference type="InterPro" id="IPR007849">
    <property type="entry name" value="ATP10"/>
</dbReference>
<evidence type="ECO:0008006" key="4">
    <source>
        <dbReference type="Google" id="ProtNLM"/>
    </source>
</evidence>
<evidence type="ECO:0000313" key="2">
    <source>
        <dbReference type="EMBL" id="MDT0633210.1"/>
    </source>
</evidence>
<proteinExistence type="predicted"/>
<protein>
    <recommendedName>
        <fullName evidence="4">AhpC/TSA family protein</fullName>
    </recommendedName>
</protein>
<dbReference type="EMBL" id="JAVRHT010000061">
    <property type="protein sequence ID" value="MDT0633210.1"/>
    <property type="molecule type" value="Genomic_DNA"/>
</dbReference>
<gene>
    <name evidence="2" type="ORF">RM540_15755</name>
</gene>
<feature type="region of interest" description="Disordered" evidence="1">
    <location>
        <begin position="166"/>
        <end position="261"/>
    </location>
</feature>
<name>A0ABU3BV90_9BACT</name>
<sequence>MGLFSRSAPASHFPQSVGRRLGSGDEVRLPDDLPADATLLVVLFRDDLDPLADQWARLGDRLADVHGDRVGVWELPIVSKKLKMFGKLATMGIRGQVDGESERERTVPLYVDPKGFRKELQLKTQSDVYAFLVARDGRIAWRGEGDIDMEEVEALEQAVEDVLAAPVPAPTDHPDAEGAEPPSPDADAAPPPEDDEAGNAEEPSRPASEEEAGDGAPAGAEGQERPSITEPPRPEAVEPEEEDAPAEARWNGDPPPIRTRG</sequence>
<feature type="region of interest" description="Disordered" evidence="1">
    <location>
        <begin position="1"/>
        <end position="21"/>
    </location>
</feature>
<keyword evidence="3" id="KW-1185">Reference proteome</keyword>
<evidence type="ECO:0000313" key="3">
    <source>
        <dbReference type="Proteomes" id="UP001267426"/>
    </source>
</evidence>
<accession>A0ABU3BV90</accession>
<organism evidence="2 3">
    <name type="scientific">Rubrivirga litoralis</name>
    <dbReference type="NCBI Taxonomy" id="3075598"/>
    <lineage>
        <taxon>Bacteria</taxon>
        <taxon>Pseudomonadati</taxon>
        <taxon>Rhodothermota</taxon>
        <taxon>Rhodothermia</taxon>
        <taxon>Rhodothermales</taxon>
        <taxon>Rubricoccaceae</taxon>
        <taxon>Rubrivirga</taxon>
    </lineage>
</organism>
<dbReference type="Pfam" id="PF05176">
    <property type="entry name" value="ATP-synt_10"/>
    <property type="match status" value="1"/>
</dbReference>
<comment type="caution">
    <text evidence="2">The sequence shown here is derived from an EMBL/GenBank/DDBJ whole genome shotgun (WGS) entry which is preliminary data.</text>
</comment>
<dbReference type="Proteomes" id="UP001267426">
    <property type="component" value="Unassembled WGS sequence"/>
</dbReference>